<dbReference type="InterPro" id="IPR022838">
    <property type="entry name" value="GTP_cyclohydrolase_FolE2"/>
</dbReference>
<dbReference type="Pfam" id="PF02649">
    <property type="entry name" value="GCHY-1"/>
    <property type="match status" value="1"/>
</dbReference>
<dbReference type="AlphaFoldDB" id="A0A1I3N530"/>
<gene>
    <name evidence="2" type="primary">folE2</name>
    <name evidence="3" type="ORF">SAMN04488082_101178</name>
</gene>
<dbReference type="PANTHER" id="PTHR36445">
    <property type="entry name" value="GTP CYCLOHYDROLASE MPTA"/>
    <property type="match status" value="1"/>
</dbReference>
<dbReference type="PANTHER" id="PTHR36445:SF1">
    <property type="entry name" value="GTP CYCLOHYDROLASE MPTA"/>
    <property type="match status" value="1"/>
</dbReference>
<proteinExistence type="inferred from homology"/>
<dbReference type="GO" id="GO:0003934">
    <property type="term" value="F:GTP cyclohydrolase I activity"/>
    <property type="evidence" value="ECO:0007669"/>
    <property type="project" value="UniProtKB-UniRule"/>
</dbReference>
<dbReference type="OrthoDB" id="9774824at2"/>
<protein>
    <recommendedName>
        <fullName evidence="2">GTP cyclohydrolase FolE2</fullName>
        <ecNumber evidence="2">3.5.4.16</ecNumber>
    </recommendedName>
</protein>
<evidence type="ECO:0000313" key="3">
    <source>
        <dbReference type="EMBL" id="SFJ04297.1"/>
    </source>
</evidence>
<dbReference type="InterPro" id="IPR003801">
    <property type="entry name" value="GTP_cyclohydrolase_FolE2/MptA"/>
</dbReference>
<comment type="pathway">
    <text evidence="2">Cofactor biosynthesis; 7,8-dihydroneopterin triphosphate biosynthesis; 7,8-dihydroneopterin triphosphate from GTP: step 1/1.</text>
</comment>
<dbReference type="Gene3D" id="3.10.270.10">
    <property type="entry name" value="Urate Oxidase"/>
    <property type="match status" value="1"/>
</dbReference>
<dbReference type="HAMAP" id="MF_01527_B">
    <property type="entry name" value="GTP_cyclohydrol_B"/>
    <property type="match status" value="1"/>
</dbReference>
<dbReference type="EC" id="3.5.4.16" evidence="2"/>
<accession>A0A1I3N530</accession>
<dbReference type="GO" id="GO:0046654">
    <property type="term" value="P:tetrahydrofolate biosynthetic process"/>
    <property type="evidence" value="ECO:0007669"/>
    <property type="project" value="UniProtKB-UniRule"/>
</dbReference>
<name>A0A1I3N530_9BACT</name>
<evidence type="ECO:0000256" key="2">
    <source>
        <dbReference type="HAMAP-Rule" id="MF_01527"/>
    </source>
</evidence>
<reference evidence="4" key="1">
    <citation type="submission" date="2016-10" db="EMBL/GenBank/DDBJ databases">
        <authorList>
            <person name="Varghese N."/>
            <person name="Submissions S."/>
        </authorList>
    </citation>
    <scope>NUCLEOTIDE SEQUENCE [LARGE SCALE GENOMIC DNA]</scope>
    <source>
        <strain evidence="4">DSM 5918</strain>
    </source>
</reference>
<dbReference type="STRING" id="52560.SAMN04488082_101178"/>
<sequence>MRDVQSGPADVALRIDRVGVKNLSIPLTVRDRAKGRLHTVARVDLSVDLPAEFKGTHMSRFLEALRDMDTTLDADSCKNLLLDLRDRLHAESSHLCFLFTYFMEQRAPVTGSPALMDYSCFLRGVLRDGEVSLMLGVEVPVMTVCPCSKAISREGAHSQRAMVRIEAQCLGMLWLEDLIAIAQESGSSPVYALLKREDEKYVTEAAFAAPTFVEDVVRGAAARLAAHPKVNGFRVEVESFESIHNHSAYACIDQMDEDTDAGHAGLDGSPARVR</sequence>
<organism evidence="3 4">
    <name type="scientific">Desulfomicrobium apsheronum</name>
    <dbReference type="NCBI Taxonomy" id="52560"/>
    <lineage>
        <taxon>Bacteria</taxon>
        <taxon>Pseudomonadati</taxon>
        <taxon>Thermodesulfobacteriota</taxon>
        <taxon>Desulfovibrionia</taxon>
        <taxon>Desulfovibrionales</taxon>
        <taxon>Desulfomicrobiaceae</taxon>
        <taxon>Desulfomicrobium</taxon>
    </lineage>
</organism>
<dbReference type="UniPathway" id="UPA00848">
    <property type="reaction ID" value="UER00151"/>
</dbReference>
<comment type="function">
    <text evidence="2">Converts GTP to 7,8-dihydroneopterin triphosphate.</text>
</comment>
<comment type="catalytic activity">
    <reaction evidence="2">
        <text>GTP + H2O = 7,8-dihydroneopterin 3'-triphosphate + formate + H(+)</text>
        <dbReference type="Rhea" id="RHEA:17473"/>
        <dbReference type="ChEBI" id="CHEBI:15377"/>
        <dbReference type="ChEBI" id="CHEBI:15378"/>
        <dbReference type="ChEBI" id="CHEBI:15740"/>
        <dbReference type="ChEBI" id="CHEBI:37565"/>
        <dbReference type="ChEBI" id="CHEBI:58462"/>
        <dbReference type="EC" id="3.5.4.16"/>
    </reaction>
</comment>
<evidence type="ECO:0000313" key="4">
    <source>
        <dbReference type="Proteomes" id="UP000198635"/>
    </source>
</evidence>
<dbReference type="Proteomes" id="UP000198635">
    <property type="component" value="Unassembled WGS sequence"/>
</dbReference>
<evidence type="ECO:0000256" key="1">
    <source>
        <dbReference type="ARBA" id="ARBA00022801"/>
    </source>
</evidence>
<dbReference type="RefSeq" id="WP_092372265.1">
    <property type="nucleotide sequence ID" value="NZ_FORX01000001.1"/>
</dbReference>
<feature type="site" description="May be catalytically important" evidence="2">
    <location>
        <position position="145"/>
    </location>
</feature>
<comment type="similarity">
    <text evidence="2">Belongs to the GTP cyclohydrolase IV family.</text>
</comment>
<dbReference type="EMBL" id="FORX01000001">
    <property type="protein sequence ID" value="SFJ04297.1"/>
    <property type="molecule type" value="Genomic_DNA"/>
</dbReference>
<keyword evidence="1 2" id="KW-0378">Hydrolase</keyword>
<keyword evidence="4" id="KW-1185">Reference proteome</keyword>
<dbReference type="NCBIfam" id="NF010200">
    <property type="entry name" value="PRK13674.1-1"/>
    <property type="match status" value="1"/>
</dbReference>